<evidence type="ECO:0000313" key="4">
    <source>
        <dbReference type="Proteomes" id="UP000524404"/>
    </source>
</evidence>
<dbReference type="NCBIfam" id="TIGR04131">
    <property type="entry name" value="Bac_Flav_CTERM"/>
    <property type="match status" value="1"/>
</dbReference>
<dbReference type="Proteomes" id="UP000524404">
    <property type="component" value="Unassembled WGS sequence"/>
</dbReference>
<dbReference type="PROSITE" id="PS50093">
    <property type="entry name" value="PKD"/>
    <property type="match status" value="1"/>
</dbReference>
<dbReference type="EMBL" id="JACHKT010000031">
    <property type="protein sequence ID" value="MBB6004904.1"/>
    <property type="molecule type" value="Genomic_DNA"/>
</dbReference>
<proteinExistence type="predicted"/>
<reference evidence="3 4" key="1">
    <citation type="submission" date="2020-08" db="EMBL/GenBank/DDBJ databases">
        <title>Functional genomics of gut bacteria from endangered species of beetles.</title>
        <authorList>
            <person name="Carlos-Shanley C."/>
        </authorList>
    </citation>
    <scope>NUCLEOTIDE SEQUENCE [LARGE SCALE GENOMIC DNA]</scope>
    <source>
        <strain evidence="3 4">S00070</strain>
    </source>
</reference>
<sequence length="1390" mass="151018">MLISCVFLTWAWSNTAHAQFSVAKTCLSECSDTTAATVFKDLVATPASAWRWDFGDPASTLKNTSTLRNPAHLYTTPGTKTVTLVRTERGVPVTYTKTFEIFAPPQAFFLGQTPSQQDTTICNPGSIVLNPYPNTDVSNRPYKYRWFPKGDSTQTLIADTTSCYSVQVTDSITGCSAQNKINVQLCIPPPPKPAETSWYFGNNAGIKFSNGSATADTEGKLNTVEGVSSIADQNGNLLFYTDGRRVYDKDGTEMQAVFPTDTLKGSSFSTQSAVIVPQPSCQGCQSYYYIFTTTEINGQKKLTYSIVDIRMNVGKGKVIAKNLPLDDVSSTENLISTFVKKDSTYWVISHDYSNNTYRMYRVTKNGISISKTIDIGSTIDSPEKAQGYLKVSQDATKLAIAIPGGTRNLVEIYDFADSTGAISNKKTIDLGPAPPTVYGVEFSPDSRTLFVTMKADTIKKPGSYSSLLRYDLTQGDEASLAKSKITLDSSKKEYYGSVQLGPDGRIYLAVQGSDTLGVIKLPNDTVSYTNATKVKIDTAYYRRDSFSLNGKTSQLGLPTTTTVVITRGSGVGIMASDTCFGSPSNFQTNHLCEGETFKNTKTDWYFYRGTPPQPDSRTGKYTLPAGAVYQKSGGAGDTGLQVTYKFDTPGKYYVFVSMGNKCLSDTLLPPQEFEIFAIPNADLGNDINICQNTTTLNAGNTLPNSHYFWLIDGSYLPRDTLSTLVATRSGKYTVFVEKNGCIAEDSVKVNLFSAKPFNLPADTTICQNSSFTLSASNAGSSPTSTYLWNTGQTTPSIVVVRPGTYSVIVKESTTNCEVRDQVVVSALPKPTFVVNKTLPSNCSIRDGQIAIQSLSPTDIYTFVWYKDGVLIAGQSRNSIRGLDAGNYRVTIQSRVACDTTFNIPLLALGNTKPNIIVRPTDTYCDVLNDGSIAFTVNANSGIQPITFDLKINGNPDVTIKSGSVGSILVSPRNYLINGLGAGTYTLELEDASGCKHIESPLIIAVRPRTVTTISRPPIECLGETIVLRAVNTAGSILWNTGATTPSINVTQAGIYSVTVIDFTGKCISKANSLVSFKPLPVINVNVPNEICTGTRPVQFTASPATGVWFGSNISSNGLYTPPTLPQSDNVRYELTGTNGCVGKVARTITISPSPKVDLGADRDVCRNGIDFIGTNLETGVTYRWNTGQTTNIIYPTQQGRFTLNANLGNCRTTDDIVIRLLPSPFIPLKSEIPLCVPDALPIKLDAGAGEGLTYRWLPGGQTSQMISVSNIGIYTVEVTNTLGCTSKASTNVVDRCEPSILVPDIFTPNGDLQNDSFQVFTAHVRDFDLKIYNRWGELLFTSKQPEDRWDGKYKGVLLKPDSFVWEITYTAEYFPERGKLKKQGAVTVAW</sequence>
<name>A0A841ERJ1_9BACT</name>
<dbReference type="InterPro" id="IPR000601">
    <property type="entry name" value="PKD_dom"/>
</dbReference>
<dbReference type="InterPro" id="IPR013783">
    <property type="entry name" value="Ig-like_fold"/>
</dbReference>
<organism evidence="3 4">
    <name type="scientific">Arcicella rosea</name>
    <dbReference type="NCBI Taxonomy" id="502909"/>
    <lineage>
        <taxon>Bacteria</taxon>
        <taxon>Pseudomonadati</taxon>
        <taxon>Bacteroidota</taxon>
        <taxon>Cytophagia</taxon>
        <taxon>Cytophagales</taxon>
        <taxon>Flectobacillaceae</taxon>
        <taxon>Arcicella</taxon>
    </lineage>
</organism>
<dbReference type="SUPFAM" id="SSF49299">
    <property type="entry name" value="PKD domain"/>
    <property type="match status" value="1"/>
</dbReference>
<feature type="domain" description="PKD" evidence="2">
    <location>
        <begin position="45"/>
        <end position="88"/>
    </location>
</feature>
<dbReference type="InterPro" id="IPR026341">
    <property type="entry name" value="T9SS_type_B"/>
</dbReference>
<dbReference type="Pfam" id="PF18911">
    <property type="entry name" value="PKD_4"/>
    <property type="match status" value="1"/>
</dbReference>
<gene>
    <name evidence="3" type="ORF">HNP25_003574</name>
</gene>
<dbReference type="RefSeq" id="WP_184136244.1">
    <property type="nucleotide sequence ID" value="NZ_JACHKT010000031.1"/>
</dbReference>
<protein>
    <submittedName>
        <fullName evidence="3">Gliding motility-associated-like protein</fullName>
    </submittedName>
</protein>
<dbReference type="Pfam" id="PF13585">
    <property type="entry name" value="CHU_C"/>
    <property type="match status" value="1"/>
</dbReference>
<dbReference type="CDD" id="cd00146">
    <property type="entry name" value="PKD"/>
    <property type="match status" value="1"/>
</dbReference>
<comment type="caution">
    <text evidence="3">The sequence shown here is derived from an EMBL/GenBank/DDBJ whole genome shotgun (WGS) entry which is preliminary data.</text>
</comment>
<dbReference type="SUPFAM" id="SSF63829">
    <property type="entry name" value="Calcium-dependent phosphotriesterase"/>
    <property type="match status" value="1"/>
</dbReference>
<feature type="chain" id="PRO_5032340154" evidence="1">
    <location>
        <begin position="19"/>
        <end position="1390"/>
    </location>
</feature>
<keyword evidence="4" id="KW-1185">Reference proteome</keyword>
<feature type="signal peptide" evidence="1">
    <location>
        <begin position="1"/>
        <end position="18"/>
    </location>
</feature>
<dbReference type="InterPro" id="IPR035986">
    <property type="entry name" value="PKD_dom_sf"/>
</dbReference>
<evidence type="ECO:0000313" key="3">
    <source>
        <dbReference type="EMBL" id="MBB6004904.1"/>
    </source>
</evidence>
<accession>A0A841ERJ1</accession>
<evidence type="ECO:0000256" key="1">
    <source>
        <dbReference type="SAM" id="SignalP"/>
    </source>
</evidence>
<evidence type="ECO:0000259" key="2">
    <source>
        <dbReference type="PROSITE" id="PS50093"/>
    </source>
</evidence>
<keyword evidence="1" id="KW-0732">Signal</keyword>
<dbReference type="Gene3D" id="2.60.40.10">
    <property type="entry name" value="Immunoglobulins"/>
    <property type="match status" value="1"/>
</dbReference>